<feature type="domain" description="RING-type" evidence="7">
    <location>
        <begin position="7"/>
        <end position="46"/>
    </location>
</feature>
<dbReference type="InterPro" id="IPR001841">
    <property type="entry name" value="Znf_RING"/>
</dbReference>
<dbReference type="PROSITE" id="PS50089">
    <property type="entry name" value="ZF_RING_2"/>
    <property type="match status" value="1"/>
</dbReference>
<keyword evidence="2 5" id="KW-0863">Zinc-finger</keyword>
<dbReference type="GO" id="GO:0007131">
    <property type="term" value="P:reciprocal meiotic recombination"/>
    <property type="evidence" value="ECO:0007669"/>
    <property type="project" value="InterPro"/>
</dbReference>
<reference evidence="8" key="2">
    <citation type="submission" date="2025-08" db="UniProtKB">
        <authorList>
            <consortium name="Ensembl"/>
        </authorList>
    </citation>
    <scope>IDENTIFICATION</scope>
</reference>
<dbReference type="Proteomes" id="UP000005215">
    <property type="component" value="Unassembled WGS sequence"/>
</dbReference>
<evidence type="ECO:0000256" key="1">
    <source>
        <dbReference type="ARBA" id="ARBA00022723"/>
    </source>
</evidence>
<dbReference type="EMBL" id="AGTP01011849">
    <property type="status" value="NOT_ANNOTATED_CDS"/>
    <property type="molecule type" value="Genomic_DNA"/>
</dbReference>
<dbReference type="PANTHER" id="PTHR22663:SF21">
    <property type="entry name" value="E3 SUMO-PROTEIN LIGASE RNF212-RELATED"/>
    <property type="match status" value="1"/>
</dbReference>
<dbReference type="EMBL" id="AGTP01011850">
    <property type="status" value="NOT_ANNOTATED_CDS"/>
    <property type="molecule type" value="Genomic_DNA"/>
</dbReference>
<evidence type="ECO:0000313" key="8">
    <source>
        <dbReference type="Ensembl" id="ENSSTOP00000026046.1"/>
    </source>
</evidence>
<dbReference type="PROSITE" id="PS00518">
    <property type="entry name" value="ZF_RING_1"/>
    <property type="match status" value="1"/>
</dbReference>
<dbReference type="EMBL" id="AGTP01011851">
    <property type="status" value="NOT_ANNOTATED_CDS"/>
    <property type="molecule type" value="Genomic_DNA"/>
</dbReference>
<keyword evidence="9" id="KW-1185">Reference proteome</keyword>
<organism evidence="8 9">
    <name type="scientific">Ictidomys tridecemlineatus</name>
    <name type="common">Thirteen-lined ground squirrel</name>
    <name type="synonym">Spermophilus tridecemlineatus</name>
    <dbReference type="NCBI Taxonomy" id="43179"/>
    <lineage>
        <taxon>Eukaryota</taxon>
        <taxon>Metazoa</taxon>
        <taxon>Chordata</taxon>
        <taxon>Craniata</taxon>
        <taxon>Vertebrata</taxon>
        <taxon>Euteleostomi</taxon>
        <taxon>Mammalia</taxon>
        <taxon>Eutheria</taxon>
        <taxon>Euarchontoglires</taxon>
        <taxon>Glires</taxon>
        <taxon>Rodentia</taxon>
        <taxon>Sciuromorpha</taxon>
        <taxon>Sciuridae</taxon>
        <taxon>Xerinae</taxon>
        <taxon>Marmotini</taxon>
        <taxon>Ictidomys</taxon>
    </lineage>
</organism>
<evidence type="ECO:0000256" key="2">
    <source>
        <dbReference type="ARBA" id="ARBA00022771"/>
    </source>
</evidence>
<dbReference type="GO" id="GO:0008270">
    <property type="term" value="F:zinc ion binding"/>
    <property type="evidence" value="ECO:0007669"/>
    <property type="project" value="UniProtKB-KW"/>
</dbReference>
<reference evidence="8" key="3">
    <citation type="submission" date="2025-09" db="UniProtKB">
        <authorList>
            <consortium name="Ensembl"/>
        </authorList>
    </citation>
    <scope>IDENTIFICATION</scope>
</reference>
<keyword evidence="1" id="KW-0479">Metal-binding</keyword>
<protein>
    <recommendedName>
        <fullName evidence="7">RING-type domain-containing protein</fullName>
    </recommendedName>
</protein>
<keyword evidence="4" id="KW-0469">Meiosis</keyword>
<dbReference type="STRING" id="43179.ENSSTOP00000026046"/>
<name>A0A287CXN5_ICTTR</name>
<dbReference type="CDD" id="cd16746">
    <property type="entry name" value="RING-HC_RNF212"/>
    <property type="match status" value="1"/>
</dbReference>
<dbReference type="GO" id="GO:0000795">
    <property type="term" value="C:synaptonemal complex"/>
    <property type="evidence" value="ECO:0007669"/>
    <property type="project" value="InterPro"/>
</dbReference>
<proteinExistence type="predicted"/>
<evidence type="ECO:0000259" key="7">
    <source>
        <dbReference type="PROSITE" id="PS50089"/>
    </source>
</evidence>
<reference evidence="9" key="1">
    <citation type="submission" date="2011-11" db="EMBL/GenBank/DDBJ databases">
        <title>The Draft Genome of Spermophilus tridecemlineatus.</title>
        <authorList>
            <consortium name="The Broad Institute Genome Assembly &amp; Analysis Group"/>
            <consortium name="Computational R&amp;D Group"/>
            <consortium name="and Sequencing Platform"/>
            <person name="Di Palma F."/>
            <person name="Alfoldi J."/>
            <person name="Johnson J."/>
            <person name="Berlin A."/>
            <person name="Gnerre S."/>
            <person name="Jaffe D."/>
            <person name="MacCallum I."/>
            <person name="Young S."/>
            <person name="Walker B.J."/>
            <person name="Lindblad-Toh K."/>
        </authorList>
    </citation>
    <scope>NUCLEOTIDE SEQUENCE [LARGE SCALE GENOMIC DNA]</scope>
</reference>
<dbReference type="Ensembl" id="ENSSTOT00000034666.1">
    <property type="protein sequence ID" value="ENSSTOP00000026046.1"/>
    <property type="gene ID" value="ENSSTOG00000031016.1"/>
</dbReference>
<evidence type="ECO:0000313" key="9">
    <source>
        <dbReference type="Proteomes" id="UP000005215"/>
    </source>
</evidence>
<dbReference type="GeneTree" id="ENSGT00740000115581"/>
<dbReference type="InParanoid" id="A0A287CXN5"/>
<dbReference type="GO" id="GO:0019789">
    <property type="term" value="F:SUMO transferase activity"/>
    <property type="evidence" value="ECO:0007669"/>
    <property type="project" value="InterPro"/>
</dbReference>
<dbReference type="GO" id="GO:0016925">
    <property type="term" value="P:protein sumoylation"/>
    <property type="evidence" value="ECO:0007669"/>
    <property type="project" value="TreeGrafter"/>
</dbReference>
<dbReference type="FunCoup" id="A0A287CXN5">
    <property type="interactions" value="16"/>
</dbReference>
<dbReference type="SMART" id="SM00184">
    <property type="entry name" value="RING"/>
    <property type="match status" value="1"/>
</dbReference>
<evidence type="ECO:0000256" key="4">
    <source>
        <dbReference type="ARBA" id="ARBA00023254"/>
    </source>
</evidence>
<evidence type="ECO:0000256" key="3">
    <source>
        <dbReference type="ARBA" id="ARBA00022833"/>
    </source>
</evidence>
<dbReference type="Pfam" id="PF14634">
    <property type="entry name" value="zf-RING_5"/>
    <property type="match status" value="1"/>
</dbReference>
<feature type="region of interest" description="Disordered" evidence="6">
    <location>
        <begin position="185"/>
        <end position="213"/>
    </location>
</feature>
<dbReference type="InterPro" id="IPR017907">
    <property type="entry name" value="Znf_RING_CS"/>
</dbReference>
<dbReference type="GO" id="GO:0007129">
    <property type="term" value="P:homologous chromosome pairing at meiosis"/>
    <property type="evidence" value="ECO:0007669"/>
    <property type="project" value="TreeGrafter"/>
</dbReference>
<sequence>MASWVFCNYCFQSPRRTSSFSLTSCGHVYCDACLGKGKKDECLICKVPCRTVLLSKHPCVSSGSVGLLSPQVSEFQEKHRKRLLAFYRAKISQLEESLRKSALQVEQLQSWRSLASRDLMHPGSLARHKACPPRRQPAAPPSSTLCLSPTGSVSYPGPPHPSLTPRQVGMAAALRVPPVQMPCKGASPAPASWRPGRAARGGSPVGGVAQARPPRPPISISGLLQRQCLGKVCSLWGIDTWTVSTSLPCTCPALLFSRPSTCAP</sequence>
<keyword evidence="3" id="KW-0862">Zinc</keyword>
<accession>A0A287CXN5</accession>
<evidence type="ECO:0000256" key="5">
    <source>
        <dbReference type="PROSITE-ProRule" id="PRU00175"/>
    </source>
</evidence>
<dbReference type="InterPro" id="IPR042123">
    <property type="entry name" value="Zip3/RNF212-like"/>
</dbReference>
<dbReference type="PANTHER" id="PTHR22663">
    <property type="entry name" value="RING FINGER PROTEIN NARYA-RELATED"/>
    <property type="match status" value="1"/>
</dbReference>
<dbReference type="AlphaFoldDB" id="A0A287CXN5"/>
<evidence type="ECO:0000256" key="6">
    <source>
        <dbReference type="SAM" id="MobiDB-lite"/>
    </source>
</evidence>